<feature type="compositionally biased region" description="Polar residues" evidence="2">
    <location>
        <begin position="656"/>
        <end position="668"/>
    </location>
</feature>
<feature type="region of interest" description="Disordered" evidence="2">
    <location>
        <begin position="590"/>
        <end position="668"/>
    </location>
</feature>
<reference evidence="5 6" key="1">
    <citation type="journal article" date="2020" name="ISME J.">
        <title>Uncovering the hidden diversity of litter-decomposition mechanisms in mushroom-forming fungi.</title>
        <authorList>
            <person name="Floudas D."/>
            <person name="Bentzer J."/>
            <person name="Ahren D."/>
            <person name="Johansson T."/>
            <person name="Persson P."/>
            <person name="Tunlid A."/>
        </authorList>
    </citation>
    <scope>NUCLEOTIDE SEQUENCE [LARGE SCALE GENOMIC DNA]</scope>
    <source>
        <strain evidence="5 6">CBS 146.42</strain>
    </source>
</reference>
<protein>
    <recommendedName>
        <fullName evidence="7">YTH domain-containing protein</fullName>
    </recommendedName>
</protein>
<keyword evidence="6" id="KW-1185">Reference proteome</keyword>
<dbReference type="GO" id="GO:0003729">
    <property type="term" value="F:mRNA binding"/>
    <property type="evidence" value="ECO:0007669"/>
    <property type="project" value="TreeGrafter"/>
</dbReference>
<feature type="region of interest" description="Disordered" evidence="2">
    <location>
        <begin position="438"/>
        <end position="494"/>
    </location>
</feature>
<dbReference type="SUPFAM" id="SSF54928">
    <property type="entry name" value="RNA-binding domain, RBD"/>
    <property type="match status" value="1"/>
</dbReference>
<dbReference type="PANTHER" id="PTHR12357">
    <property type="entry name" value="YTH YT521-B HOMOLOGY DOMAIN-CONTAINING"/>
    <property type="match status" value="1"/>
</dbReference>
<evidence type="ECO:0000313" key="5">
    <source>
        <dbReference type="EMBL" id="KAF5361005.1"/>
    </source>
</evidence>
<name>A0A8H5GA40_9AGAR</name>
<dbReference type="Gene3D" id="3.30.70.330">
    <property type="match status" value="1"/>
</dbReference>
<dbReference type="PROSITE" id="PS50882">
    <property type="entry name" value="YTH"/>
    <property type="match status" value="1"/>
</dbReference>
<dbReference type="OrthoDB" id="6103986at2759"/>
<dbReference type="GO" id="GO:0000398">
    <property type="term" value="P:mRNA splicing, via spliceosome"/>
    <property type="evidence" value="ECO:0007669"/>
    <property type="project" value="TreeGrafter"/>
</dbReference>
<dbReference type="Gene3D" id="3.10.590.10">
    <property type="entry name" value="ph1033 like domains"/>
    <property type="match status" value="2"/>
</dbReference>
<dbReference type="PANTHER" id="PTHR12357:SF3">
    <property type="entry name" value="YTH DOMAIN-CONTAINING PROTEIN 1"/>
    <property type="match status" value="1"/>
</dbReference>
<dbReference type="InterPro" id="IPR012677">
    <property type="entry name" value="Nucleotide-bd_a/b_plait_sf"/>
</dbReference>
<evidence type="ECO:0008006" key="7">
    <source>
        <dbReference type="Google" id="ProtNLM"/>
    </source>
</evidence>
<dbReference type="InterPro" id="IPR045168">
    <property type="entry name" value="YTH_prot"/>
</dbReference>
<dbReference type="InterPro" id="IPR000504">
    <property type="entry name" value="RRM_dom"/>
</dbReference>
<feature type="compositionally biased region" description="Low complexity" evidence="2">
    <location>
        <begin position="793"/>
        <end position="813"/>
    </location>
</feature>
<dbReference type="GO" id="GO:0005654">
    <property type="term" value="C:nucleoplasm"/>
    <property type="evidence" value="ECO:0007669"/>
    <property type="project" value="TreeGrafter"/>
</dbReference>
<dbReference type="InterPro" id="IPR007275">
    <property type="entry name" value="YTH_domain"/>
</dbReference>
<dbReference type="Pfam" id="PF25701">
    <property type="entry name" value="RRM_YTH1"/>
    <property type="match status" value="1"/>
</dbReference>
<dbReference type="SMART" id="SM00360">
    <property type="entry name" value="RRM"/>
    <property type="match status" value="1"/>
</dbReference>
<dbReference type="EMBL" id="JAACJO010000003">
    <property type="protein sequence ID" value="KAF5361005.1"/>
    <property type="molecule type" value="Genomic_DNA"/>
</dbReference>
<evidence type="ECO:0000313" key="6">
    <source>
        <dbReference type="Proteomes" id="UP000559027"/>
    </source>
</evidence>
<gene>
    <name evidence="5" type="ORF">D9756_005123</name>
</gene>
<sequence length="830" mass="90996">MADAQRDELILPSSPTDNTSTAETPHQAHPLPHSGGTTYSTYPATSPTALSSPGLPDNVHGAIHQHSAPHVYYGGGYSSPAYTMSTPPTSNLPHNPSFTGYTSFRDPRATDGGVTPQNPHVGFQPMLQPHVPVYYQPPHSAPIRGHLFPMPYPPTSPSHFSYPPRSFPGSPPIYQSYPSHHPYAPSEVDAQGVWYYLPHNTQSHADGVAGYQSHYSRYPPATPLDRENTASLPQDHNAIQPLDSPDPVQPHRPRSTLLPASSVTQSPLSATEQNDGNASAPVNNRRQERPLVRKSYHPNPPSHRSEWVMWVGNIPSDATHDELWKFFSQPLKSNSPPNSSASPRQSSSSTDQRRGSGVLSIFLISKSSCVFVNYETEEHLTNAIERFNGRPLRPFDPKCLRLVCRVRKRDDDLKAGVGGQRGQGLHAKWIKEQKLKEKKTQSDVSASLHSQATGSNSRDGVDQLTGLTSDITLSSDDEGKRDLRGGYRSSSGSFASTDSGLLSNFFPKRYFILKSLTQYDLDLSVQHGLWATQKHNEGILDQAYRTSKDVYLIFGVNKSGEFYGYARMASPVQHGAKSVLWASRAKDALTAGHHPTHDPASQSTPSFRGDVVTESPAPIAEPEVDGNTTDARTPGPRRDLNSAPSVLGKPHRQISMRESPTKSMTLPSQDATFKLDPHAPIRAIRPGAKHGETLTTDHSLLRVEEEPSQDDDTTGDAEPHPGIIDTWGDCFKVEWLCTERLPFYWSRNLRNPWNHDREVKISRDGTELEPGVGDMLLNAWEVMRAEGGEIPLASPASGSNGAAARKGGQVRRQQGGGKLPADYPSRPSGR</sequence>
<feature type="domain" description="RRM" evidence="3">
    <location>
        <begin position="307"/>
        <end position="402"/>
    </location>
</feature>
<dbReference type="Pfam" id="PF04146">
    <property type="entry name" value="YTH"/>
    <property type="match status" value="1"/>
</dbReference>
<feature type="compositionally biased region" description="Low complexity" evidence="2">
    <location>
        <begin position="329"/>
        <end position="349"/>
    </location>
</feature>
<feature type="compositionally biased region" description="Low complexity" evidence="2">
    <location>
        <begin position="35"/>
        <end position="49"/>
    </location>
</feature>
<dbReference type="InterPro" id="IPR035979">
    <property type="entry name" value="RBD_domain_sf"/>
</dbReference>
<dbReference type="CDD" id="cd21134">
    <property type="entry name" value="YTH"/>
    <property type="match status" value="1"/>
</dbReference>
<evidence type="ECO:0000256" key="2">
    <source>
        <dbReference type="SAM" id="MobiDB-lite"/>
    </source>
</evidence>
<feature type="region of interest" description="Disordered" evidence="2">
    <location>
        <begin position="84"/>
        <end position="117"/>
    </location>
</feature>
<evidence type="ECO:0000256" key="1">
    <source>
        <dbReference type="PROSITE-ProRule" id="PRU00176"/>
    </source>
</evidence>
<feature type="compositionally biased region" description="Polar residues" evidence="2">
    <location>
        <begin position="442"/>
        <end position="458"/>
    </location>
</feature>
<evidence type="ECO:0000259" key="3">
    <source>
        <dbReference type="PROSITE" id="PS50102"/>
    </source>
</evidence>
<feature type="compositionally biased region" description="Polar residues" evidence="2">
    <location>
        <begin position="465"/>
        <end position="474"/>
    </location>
</feature>
<feature type="region of interest" description="Disordered" evidence="2">
    <location>
        <begin position="211"/>
        <end position="306"/>
    </location>
</feature>
<keyword evidence="1" id="KW-0694">RNA-binding</keyword>
<proteinExistence type="predicted"/>
<feature type="region of interest" description="Disordered" evidence="2">
    <location>
        <begin position="329"/>
        <end position="353"/>
    </location>
</feature>
<feature type="compositionally biased region" description="Polar residues" evidence="2">
    <location>
        <begin position="258"/>
        <end position="284"/>
    </location>
</feature>
<dbReference type="GO" id="GO:1990247">
    <property type="term" value="F:N6-methyladenosine-containing RNA reader activity"/>
    <property type="evidence" value="ECO:0007669"/>
    <property type="project" value="TreeGrafter"/>
</dbReference>
<feature type="region of interest" description="Disordered" evidence="2">
    <location>
        <begin position="790"/>
        <end position="830"/>
    </location>
</feature>
<feature type="domain" description="YTH" evidence="4">
    <location>
        <begin position="508"/>
        <end position="780"/>
    </location>
</feature>
<comment type="caution">
    <text evidence="5">The sequence shown here is derived from an EMBL/GenBank/DDBJ whole genome shotgun (WGS) entry which is preliminary data.</text>
</comment>
<organism evidence="5 6">
    <name type="scientific">Leucocoprinus leucothites</name>
    <dbReference type="NCBI Taxonomy" id="201217"/>
    <lineage>
        <taxon>Eukaryota</taxon>
        <taxon>Fungi</taxon>
        <taxon>Dikarya</taxon>
        <taxon>Basidiomycota</taxon>
        <taxon>Agaricomycotina</taxon>
        <taxon>Agaricomycetes</taxon>
        <taxon>Agaricomycetidae</taxon>
        <taxon>Agaricales</taxon>
        <taxon>Agaricineae</taxon>
        <taxon>Agaricaceae</taxon>
        <taxon>Leucocoprinus</taxon>
    </lineage>
</organism>
<dbReference type="Proteomes" id="UP000559027">
    <property type="component" value="Unassembled WGS sequence"/>
</dbReference>
<dbReference type="GO" id="GO:0000381">
    <property type="term" value="P:regulation of alternative mRNA splicing, via spliceosome"/>
    <property type="evidence" value="ECO:0007669"/>
    <property type="project" value="TreeGrafter"/>
</dbReference>
<feature type="compositionally biased region" description="Acidic residues" evidence="2">
    <location>
        <begin position="706"/>
        <end position="715"/>
    </location>
</feature>
<feature type="region of interest" description="Disordered" evidence="2">
    <location>
        <begin position="686"/>
        <end position="721"/>
    </location>
</feature>
<accession>A0A8H5GA40</accession>
<dbReference type="AlphaFoldDB" id="A0A8H5GA40"/>
<feature type="region of interest" description="Disordered" evidence="2">
    <location>
        <begin position="1"/>
        <end position="62"/>
    </location>
</feature>
<feature type="compositionally biased region" description="Polar residues" evidence="2">
    <location>
        <begin position="13"/>
        <end position="24"/>
    </location>
</feature>
<feature type="compositionally biased region" description="Polar residues" evidence="2">
    <location>
        <begin position="84"/>
        <end position="102"/>
    </location>
</feature>
<dbReference type="InterPro" id="IPR057720">
    <property type="entry name" value="RRM_YTH1"/>
</dbReference>
<evidence type="ECO:0000259" key="4">
    <source>
        <dbReference type="PROSITE" id="PS50882"/>
    </source>
</evidence>
<dbReference type="PROSITE" id="PS50102">
    <property type="entry name" value="RRM"/>
    <property type="match status" value="1"/>
</dbReference>